<evidence type="ECO:0000313" key="1">
    <source>
        <dbReference type="EMBL" id="VDG26728.1"/>
    </source>
</evidence>
<accession>A0A660DU55</accession>
<dbReference type="EMBL" id="UYIG01000001">
    <property type="protein sequence ID" value="VDG26728.1"/>
    <property type="molecule type" value="Genomic_DNA"/>
</dbReference>
<sequence>MSDHQYKTLAELVGKAFPPLDIEHASKQELLSYRMIGLTADEEQQMFKRAEKLGLLGKSK</sequence>
<dbReference type="OrthoDB" id="9966887at2"/>
<dbReference type="AlphaFoldDB" id="A0A660DU55"/>
<evidence type="ECO:0000313" key="2">
    <source>
        <dbReference type="Proteomes" id="UP000289996"/>
    </source>
</evidence>
<dbReference type="RefSeq" id="WP_130851139.1">
    <property type="nucleotide sequence ID" value="NZ_UYIG01000001.1"/>
</dbReference>
<reference evidence="1 2" key="1">
    <citation type="submission" date="2018-11" db="EMBL/GenBank/DDBJ databases">
        <authorList>
            <person name="Wuyts S."/>
        </authorList>
    </citation>
    <scope>NUCLEOTIDE SEQUENCE [LARGE SCALE GENOMIC DNA]</scope>
    <source>
        <strain evidence="1">Lactobacillus mudanjiangensis AMBF249</strain>
    </source>
</reference>
<protein>
    <submittedName>
        <fullName evidence="1">Uncharacterized protein</fullName>
    </submittedName>
</protein>
<dbReference type="Proteomes" id="UP000289996">
    <property type="component" value="Unassembled WGS sequence"/>
</dbReference>
<proteinExistence type="predicted"/>
<name>A0A660DU55_9LACO</name>
<keyword evidence="2" id="KW-1185">Reference proteome</keyword>
<organism evidence="1 2">
    <name type="scientific">Lactiplantibacillus mudanjiangensis</name>
    <dbReference type="NCBI Taxonomy" id="1296538"/>
    <lineage>
        <taxon>Bacteria</taxon>
        <taxon>Bacillati</taxon>
        <taxon>Bacillota</taxon>
        <taxon>Bacilli</taxon>
        <taxon>Lactobacillales</taxon>
        <taxon>Lactobacillaceae</taxon>
        <taxon>Lactiplantibacillus</taxon>
    </lineage>
</organism>
<gene>
    <name evidence="1" type="ORF">MUDAN_MDHGFNIF_00132</name>
</gene>